<dbReference type="AlphaFoldDB" id="Z4WU90"/>
<dbReference type="Proteomes" id="UP000023482">
    <property type="component" value="Unassembled WGS sequence"/>
</dbReference>
<evidence type="ECO:0000313" key="2">
    <source>
        <dbReference type="EMBL" id="EWC93096.1"/>
    </source>
</evidence>
<dbReference type="EMBL" id="JDFF01000009">
    <property type="protein sequence ID" value="EWC93096.1"/>
    <property type="molecule type" value="Genomic_DNA"/>
</dbReference>
<proteinExistence type="predicted"/>
<evidence type="ECO:0000313" key="3">
    <source>
        <dbReference type="Proteomes" id="UP000023482"/>
    </source>
</evidence>
<dbReference type="PATRIC" id="fig|887901.3.peg.397"/>
<name>Z4WU90_9PORP</name>
<feature type="compositionally biased region" description="Polar residues" evidence="1">
    <location>
        <begin position="1"/>
        <end position="24"/>
    </location>
</feature>
<organism evidence="2 3">
    <name type="scientific">Porphyromonas catoniae ATCC 51270</name>
    <dbReference type="NCBI Taxonomy" id="887901"/>
    <lineage>
        <taxon>Bacteria</taxon>
        <taxon>Pseudomonadati</taxon>
        <taxon>Bacteroidota</taxon>
        <taxon>Bacteroidia</taxon>
        <taxon>Bacteroidales</taxon>
        <taxon>Porphyromonadaceae</taxon>
        <taxon>Porphyromonas</taxon>
    </lineage>
</organism>
<feature type="compositionally biased region" description="Polar residues" evidence="1">
    <location>
        <begin position="33"/>
        <end position="44"/>
    </location>
</feature>
<accession>Z4WU90</accession>
<evidence type="ECO:0000256" key="1">
    <source>
        <dbReference type="SAM" id="MobiDB-lite"/>
    </source>
</evidence>
<feature type="region of interest" description="Disordered" evidence="1">
    <location>
        <begin position="1"/>
        <end position="44"/>
    </location>
</feature>
<keyword evidence="3" id="KW-1185">Reference proteome</keyword>
<protein>
    <submittedName>
        <fullName evidence="2">Uncharacterized protein</fullName>
    </submittedName>
</protein>
<reference evidence="2 3" key="1">
    <citation type="submission" date="2014-01" db="EMBL/GenBank/DDBJ databases">
        <authorList>
            <person name="Durkin A.S."/>
            <person name="McCorrison J."/>
            <person name="Torralba M."/>
            <person name="Gillis M."/>
            <person name="Haft D.H."/>
            <person name="Methe B."/>
            <person name="Sutton G."/>
            <person name="Nelson K.E."/>
        </authorList>
    </citation>
    <scope>NUCLEOTIDE SEQUENCE [LARGE SCALE GENOMIC DNA]</scope>
    <source>
        <strain evidence="2 3">ATCC 51270</strain>
    </source>
</reference>
<gene>
    <name evidence="2" type="ORF">HMPREF0636_1279</name>
</gene>
<sequence>MLQTKSIPSNTPSLGFSPFPTSLTEPLPPRGFSQFTSTQAPSFP</sequence>
<comment type="caution">
    <text evidence="2">The sequence shown here is derived from an EMBL/GenBank/DDBJ whole genome shotgun (WGS) entry which is preliminary data.</text>
</comment>